<keyword evidence="4" id="KW-1185">Reference proteome</keyword>
<evidence type="ECO:0000313" key="3">
    <source>
        <dbReference type="EMBL" id="KAF2189030.1"/>
    </source>
</evidence>
<dbReference type="InterPro" id="IPR037523">
    <property type="entry name" value="VOC_core"/>
</dbReference>
<reference evidence="3" key="1">
    <citation type="journal article" date="2020" name="Stud. Mycol.">
        <title>101 Dothideomycetes genomes: a test case for predicting lifestyles and emergence of pathogens.</title>
        <authorList>
            <person name="Haridas S."/>
            <person name="Albert R."/>
            <person name="Binder M."/>
            <person name="Bloem J."/>
            <person name="Labutti K."/>
            <person name="Salamov A."/>
            <person name="Andreopoulos B."/>
            <person name="Baker S."/>
            <person name="Barry K."/>
            <person name="Bills G."/>
            <person name="Bluhm B."/>
            <person name="Cannon C."/>
            <person name="Castanera R."/>
            <person name="Culley D."/>
            <person name="Daum C."/>
            <person name="Ezra D."/>
            <person name="Gonzalez J."/>
            <person name="Henrissat B."/>
            <person name="Kuo A."/>
            <person name="Liang C."/>
            <person name="Lipzen A."/>
            <person name="Lutzoni F."/>
            <person name="Magnuson J."/>
            <person name="Mondo S."/>
            <person name="Nolan M."/>
            <person name="Ohm R."/>
            <person name="Pangilinan J."/>
            <person name="Park H.-J."/>
            <person name="Ramirez L."/>
            <person name="Alfaro M."/>
            <person name="Sun H."/>
            <person name="Tritt A."/>
            <person name="Yoshinaga Y."/>
            <person name="Zwiers L.-H."/>
            <person name="Turgeon B."/>
            <person name="Goodwin S."/>
            <person name="Spatafora J."/>
            <person name="Crous P."/>
            <person name="Grigoriev I."/>
        </authorList>
    </citation>
    <scope>NUCLEOTIDE SEQUENCE</scope>
    <source>
        <strain evidence="3">CBS 207.26</strain>
    </source>
</reference>
<dbReference type="OrthoDB" id="16820at2759"/>
<dbReference type="SUPFAM" id="SSF54593">
    <property type="entry name" value="Glyoxalase/Bleomycin resistance protein/Dihydroxybiphenyl dioxygenase"/>
    <property type="match status" value="1"/>
</dbReference>
<dbReference type="PANTHER" id="PTHR43048">
    <property type="entry name" value="METHYLMALONYL-COA EPIMERASE"/>
    <property type="match status" value="1"/>
</dbReference>
<sequence length="139" mass="15308">PHNHVFNHVAVSVPDCDAAVNRYGKVFGFKRIRSGPKCPNAPIFKTYDSKLHKVTVAWLGTGNSVGFGVFEFMNPPHQLKPNFEYNRAGFFHIAATAPDVDAACKRAVEAGEGKEGETVDMGGGEKSMYLSIRGGMWWY</sequence>
<organism evidence="3 4">
    <name type="scientific">Zopfia rhizophila CBS 207.26</name>
    <dbReference type="NCBI Taxonomy" id="1314779"/>
    <lineage>
        <taxon>Eukaryota</taxon>
        <taxon>Fungi</taxon>
        <taxon>Dikarya</taxon>
        <taxon>Ascomycota</taxon>
        <taxon>Pezizomycotina</taxon>
        <taxon>Dothideomycetes</taxon>
        <taxon>Dothideomycetes incertae sedis</taxon>
        <taxon>Zopfiaceae</taxon>
        <taxon>Zopfia</taxon>
    </lineage>
</organism>
<proteinExistence type="predicted"/>
<dbReference type="InterPro" id="IPR029068">
    <property type="entry name" value="Glyas_Bleomycin-R_OHBP_Dase"/>
</dbReference>
<gene>
    <name evidence="3" type="ORF">K469DRAFT_563946</name>
</gene>
<evidence type="ECO:0000256" key="1">
    <source>
        <dbReference type="ARBA" id="ARBA00022723"/>
    </source>
</evidence>
<dbReference type="Gene3D" id="3.10.180.10">
    <property type="entry name" value="2,3-Dihydroxybiphenyl 1,2-Dioxygenase, domain 1"/>
    <property type="match status" value="1"/>
</dbReference>
<dbReference type="GO" id="GO:0004493">
    <property type="term" value="F:methylmalonyl-CoA epimerase activity"/>
    <property type="evidence" value="ECO:0007669"/>
    <property type="project" value="TreeGrafter"/>
</dbReference>
<feature type="non-terminal residue" evidence="3">
    <location>
        <position position="1"/>
    </location>
</feature>
<dbReference type="InterPro" id="IPR004360">
    <property type="entry name" value="Glyas_Fos-R_dOase_dom"/>
</dbReference>
<dbReference type="AlphaFoldDB" id="A0A6A6EFX5"/>
<accession>A0A6A6EFX5</accession>
<dbReference type="PROSITE" id="PS51819">
    <property type="entry name" value="VOC"/>
    <property type="match status" value="1"/>
</dbReference>
<name>A0A6A6EFX5_9PEZI</name>
<feature type="domain" description="VOC" evidence="2">
    <location>
        <begin position="5"/>
        <end position="139"/>
    </location>
</feature>
<evidence type="ECO:0000259" key="2">
    <source>
        <dbReference type="PROSITE" id="PS51819"/>
    </source>
</evidence>
<keyword evidence="1" id="KW-0479">Metal-binding</keyword>
<evidence type="ECO:0000313" key="4">
    <source>
        <dbReference type="Proteomes" id="UP000800200"/>
    </source>
</evidence>
<dbReference type="Pfam" id="PF00903">
    <property type="entry name" value="Glyoxalase"/>
    <property type="match status" value="1"/>
</dbReference>
<dbReference type="GO" id="GO:0046491">
    <property type="term" value="P:L-methylmalonyl-CoA metabolic process"/>
    <property type="evidence" value="ECO:0007669"/>
    <property type="project" value="TreeGrafter"/>
</dbReference>
<dbReference type="Proteomes" id="UP000800200">
    <property type="component" value="Unassembled WGS sequence"/>
</dbReference>
<dbReference type="InterPro" id="IPR051785">
    <property type="entry name" value="MMCE/EMCE_epimerase"/>
</dbReference>
<dbReference type="EMBL" id="ML994622">
    <property type="protein sequence ID" value="KAF2189030.1"/>
    <property type="molecule type" value="Genomic_DNA"/>
</dbReference>
<protein>
    <recommendedName>
        <fullName evidence="2">VOC domain-containing protein</fullName>
    </recommendedName>
</protein>
<dbReference type="PANTHER" id="PTHR43048:SF6">
    <property type="entry name" value="BLR8189 PROTEIN"/>
    <property type="match status" value="1"/>
</dbReference>
<dbReference type="GO" id="GO:0046872">
    <property type="term" value="F:metal ion binding"/>
    <property type="evidence" value="ECO:0007669"/>
    <property type="project" value="UniProtKB-KW"/>
</dbReference>